<dbReference type="Pfam" id="PF02577">
    <property type="entry name" value="BFN_dom"/>
    <property type="match status" value="1"/>
</dbReference>
<dbReference type="InterPro" id="IPR036104">
    <property type="entry name" value="BFN_sf"/>
</dbReference>
<gene>
    <name evidence="2" type="ORF">F8O05_03800</name>
</gene>
<dbReference type="RefSeq" id="WP_158051439.1">
    <property type="nucleotide sequence ID" value="NZ_WBKB01000002.1"/>
</dbReference>
<dbReference type="SUPFAM" id="SSF103256">
    <property type="entry name" value="Hypothetical protein TM0160"/>
    <property type="match status" value="1"/>
</dbReference>
<dbReference type="PANTHER" id="PTHR15160:SF1">
    <property type="entry name" value="VON HIPPEL-LINDAU DISEASE TUMOR SUPPRESSOR"/>
    <property type="match status" value="1"/>
</dbReference>
<dbReference type="Gene3D" id="3.10.690.10">
    <property type="entry name" value="Bifunctional nuclease domain"/>
    <property type="match status" value="1"/>
</dbReference>
<dbReference type="EMBL" id="WBKB01000002">
    <property type="protein sequence ID" value="KAB1643935.1"/>
    <property type="molecule type" value="Genomic_DNA"/>
</dbReference>
<dbReference type="PROSITE" id="PS51658">
    <property type="entry name" value="BFN"/>
    <property type="match status" value="1"/>
</dbReference>
<reference evidence="2 3" key="1">
    <citation type="submission" date="2019-09" db="EMBL/GenBank/DDBJ databases">
        <title>Phylogeny of genus Pseudoclavibacter and closely related genus.</title>
        <authorList>
            <person name="Li Y."/>
        </authorList>
    </citation>
    <scope>NUCLEOTIDE SEQUENCE [LARGE SCALE GENOMIC DNA]</scope>
    <source>
        <strain evidence="2 3">KCTC 13959</strain>
    </source>
</reference>
<feature type="domain" description="BFN" evidence="1">
    <location>
        <begin position="1"/>
        <end position="135"/>
    </location>
</feature>
<dbReference type="PANTHER" id="PTHR15160">
    <property type="entry name" value="VON HIPPEL-LINDAU PROTEIN"/>
    <property type="match status" value="1"/>
</dbReference>
<dbReference type="OrthoDB" id="9788698at2"/>
<evidence type="ECO:0000259" key="1">
    <source>
        <dbReference type="PROSITE" id="PS51658"/>
    </source>
</evidence>
<comment type="caution">
    <text evidence="2">The sequence shown here is derived from an EMBL/GenBank/DDBJ whole genome shotgun (WGS) entry which is preliminary data.</text>
</comment>
<name>A0A7J5BCK0_9MICO</name>
<dbReference type="GO" id="GO:0004518">
    <property type="term" value="F:nuclease activity"/>
    <property type="evidence" value="ECO:0007669"/>
    <property type="project" value="InterPro"/>
</dbReference>
<evidence type="ECO:0000313" key="2">
    <source>
        <dbReference type="EMBL" id="KAB1643935.1"/>
    </source>
</evidence>
<dbReference type="Proteomes" id="UP000433493">
    <property type="component" value="Unassembled WGS sequence"/>
</dbReference>
<protein>
    <submittedName>
        <fullName evidence="2">Bifunctional nuclease family protein</fullName>
    </submittedName>
</protein>
<accession>A0A7J5BCK0</accession>
<organism evidence="2 3">
    <name type="scientific">Gulosibacter chungangensis</name>
    <dbReference type="NCBI Taxonomy" id="979746"/>
    <lineage>
        <taxon>Bacteria</taxon>
        <taxon>Bacillati</taxon>
        <taxon>Actinomycetota</taxon>
        <taxon>Actinomycetes</taxon>
        <taxon>Micrococcales</taxon>
        <taxon>Microbacteriaceae</taxon>
        <taxon>Gulosibacter</taxon>
    </lineage>
</organism>
<evidence type="ECO:0000313" key="3">
    <source>
        <dbReference type="Proteomes" id="UP000433493"/>
    </source>
</evidence>
<proteinExistence type="predicted"/>
<dbReference type="AlphaFoldDB" id="A0A7J5BCK0"/>
<keyword evidence="3" id="KW-1185">Reference proteome</keyword>
<dbReference type="InterPro" id="IPR003729">
    <property type="entry name" value="Bi_nuclease_dom"/>
</dbReference>
<sequence>MIRVTVLGLAIDVQQRPVILLGPVDDALRADKAMPVWIGAQETASIVAAIQGTSIGRPLTHDLMATLLEATGSHIDRVTIPQLVDGTFYAEVELSTPNGKHVLDARPSDSIALAVRVGAEVWVADDVFDEVAVETEGTPQPTEEEEIAEFKDFVDHVDPDDFNIEGDKSED</sequence>